<dbReference type="OrthoDB" id="687730at2759"/>
<protein>
    <submittedName>
        <fullName evidence="2">Uncharacterized protein</fullName>
    </submittedName>
</protein>
<evidence type="ECO:0000256" key="1">
    <source>
        <dbReference type="SAM" id="MobiDB-lite"/>
    </source>
</evidence>
<proteinExistence type="predicted"/>
<dbReference type="Proteomes" id="UP000807025">
    <property type="component" value="Unassembled WGS sequence"/>
</dbReference>
<evidence type="ECO:0000313" key="3">
    <source>
        <dbReference type="Proteomes" id="UP000807025"/>
    </source>
</evidence>
<dbReference type="EMBL" id="MU154795">
    <property type="protein sequence ID" value="KAF9487278.1"/>
    <property type="molecule type" value="Genomic_DNA"/>
</dbReference>
<keyword evidence="3" id="KW-1185">Reference proteome</keyword>
<feature type="region of interest" description="Disordered" evidence="1">
    <location>
        <begin position="44"/>
        <end position="88"/>
    </location>
</feature>
<reference evidence="2" key="1">
    <citation type="submission" date="2020-11" db="EMBL/GenBank/DDBJ databases">
        <authorList>
            <consortium name="DOE Joint Genome Institute"/>
            <person name="Ahrendt S."/>
            <person name="Riley R."/>
            <person name="Andreopoulos W."/>
            <person name="Labutti K."/>
            <person name="Pangilinan J."/>
            <person name="Ruiz-Duenas F.J."/>
            <person name="Barrasa J.M."/>
            <person name="Sanchez-Garcia M."/>
            <person name="Camarero S."/>
            <person name="Miyauchi S."/>
            <person name="Serrano A."/>
            <person name="Linde D."/>
            <person name="Babiker R."/>
            <person name="Drula E."/>
            <person name="Ayuso-Fernandez I."/>
            <person name="Pacheco R."/>
            <person name="Padilla G."/>
            <person name="Ferreira P."/>
            <person name="Barriuso J."/>
            <person name="Kellner H."/>
            <person name="Castanera R."/>
            <person name="Alfaro M."/>
            <person name="Ramirez L."/>
            <person name="Pisabarro A.G."/>
            <person name="Kuo A."/>
            <person name="Tritt A."/>
            <person name="Lipzen A."/>
            <person name="He G."/>
            <person name="Yan M."/>
            <person name="Ng V."/>
            <person name="Cullen D."/>
            <person name="Martin F."/>
            <person name="Rosso M.-N."/>
            <person name="Henrissat B."/>
            <person name="Hibbett D."/>
            <person name="Martinez A.T."/>
            <person name="Grigoriev I.V."/>
        </authorList>
    </citation>
    <scope>NUCLEOTIDE SEQUENCE</scope>
    <source>
        <strain evidence="2">ATCC 90797</strain>
    </source>
</reference>
<comment type="caution">
    <text evidence="2">The sequence shown here is derived from an EMBL/GenBank/DDBJ whole genome shotgun (WGS) entry which is preliminary data.</text>
</comment>
<accession>A0A9P5ZFV1</accession>
<evidence type="ECO:0000313" key="2">
    <source>
        <dbReference type="EMBL" id="KAF9487278.1"/>
    </source>
</evidence>
<dbReference type="AlphaFoldDB" id="A0A9P5ZFV1"/>
<gene>
    <name evidence="2" type="ORF">BDN71DRAFT_1514127</name>
</gene>
<sequence>MAAVYLDECLYILNRLQSLNDTMSEVHDTLGGLLPSNLPPYPLVRPLQPSDIPTPEPEPKVHPAIPPTVLSDYKPNSMRPKLASPPMSTRVRVTGGLIQGAIIY</sequence>
<organism evidence="2 3">
    <name type="scientific">Pleurotus eryngii</name>
    <name type="common">Boletus of the steppes</name>
    <dbReference type="NCBI Taxonomy" id="5323"/>
    <lineage>
        <taxon>Eukaryota</taxon>
        <taxon>Fungi</taxon>
        <taxon>Dikarya</taxon>
        <taxon>Basidiomycota</taxon>
        <taxon>Agaricomycotina</taxon>
        <taxon>Agaricomycetes</taxon>
        <taxon>Agaricomycetidae</taxon>
        <taxon>Agaricales</taxon>
        <taxon>Pleurotineae</taxon>
        <taxon>Pleurotaceae</taxon>
        <taxon>Pleurotus</taxon>
    </lineage>
</organism>
<name>A0A9P5ZFV1_PLEER</name>